<evidence type="ECO:0000313" key="8">
    <source>
        <dbReference type="Proteomes" id="UP001306592"/>
    </source>
</evidence>
<dbReference type="RefSeq" id="WP_336204553.1">
    <property type="nucleotide sequence ID" value="NZ_JBANEI010000039.1"/>
</dbReference>
<evidence type="ECO:0000259" key="6">
    <source>
        <dbReference type="PROSITE" id="PS50931"/>
    </source>
</evidence>
<reference evidence="7 8" key="1">
    <citation type="submission" date="2024-02" db="EMBL/GenBank/DDBJ databases">
        <title>First report Erwinia aphidicola in onion in Chile.</title>
        <authorList>
            <person name="Valenzuela M."/>
            <person name="Pena M."/>
            <person name="Dutta B."/>
        </authorList>
    </citation>
    <scope>NUCLEOTIDE SEQUENCE [LARGE SCALE GENOMIC DNA]</scope>
    <source>
        <strain evidence="7 8">QCJ3A</strain>
    </source>
</reference>
<accession>A0ABU8DMF7</accession>
<evidence type="ECO:0000256" key="4">
    <source>
        <dbReference type="ARBA" id="ARBA00023163"/>
    </source>
</evidence>
<sequence length="345" mass="39069">MDRDNNRGMRDWLIFIRTAESGSLAEAARQLDISTPAASKAVTRLEQYLGVTLFTRTRTGMSMTGAGETALRRARDITSSFDLLLEEVRNPENEIKGTVRLTAPSIVCEFLANEWVFDYAQAHPGAKVFLDARERADLNRDSPELDDLVLRSGRIESEDLVHRKLSPLKLVLCASPDYLRRSPPVNHPRDLEHHHLFGMHHHGLSGPLMLSRGDESFLLENSSDTGISSNNLFALLNLSIQGKGISFATPGWLASGYLRDGQLQTILMDWKIPDLPAWLIWRPRAQQTRLFSSFREYIEKRWNDRLQMRRSDSEPKALQPNFLVHQDENTSRAPSRSFSSKSMGG</sequence>
<comment type="caution">
    <text evidence="7">The sequence shown here is derived from an EMBL/GenBank/DDBJ whole genome shotgun (WGS) entry which is preliminary data.</text>
</comment>
<dbReference type="InterPro" id="IPR005119">
    <property type="entry name" value="LysR_subst-bd"/>
</dbReference>
<dbReference type="Pfam" id="PF03466">
    <property type="entry name" value="LysR_substrate"/>
    <property type="match status" value="1"/>
</dbReference>
<dbReference type="PANTHER" id="PTHR30537:SF21">
    <property type="entry name" value="HTH-TYPE TRANSCRIPTIONAL REGULATOR SINR-RELATED"/>
    <property type="match status" value="1"/>
</dbReference>
<dbReference type="InterPro" id="IPR058163">
    <property type="entry name" value="LysR-type_TF_proteobact-type"/>
</dbReference>
<comment type="similarity">
    <text evidence="1">Belongs to the LysR transcriptional regulatory family.</text>
</comment>
<proteinExistence type="inferred from homology"/>
<keyword evidence="8" id="KW-1185">Reference proteome</keyword>
<evidence type="ECO:0000256" key="5">
    <source>
        <dbReference type="SAM" id="MobiDB-lite"/>
    </source>
</evidence>
<dbReference type="PROSITE" id="PS50931">
    <property type="entry name" value="HTH_LYSR"/>
    <property type="match status" value="1"/>
</dbReference>
<evidence type="ECO:0000313" key="7">
    <source>
        <dbReference type="EMBL" id="MEI2684680.1"/>
    </source>
</evidence>
<dbReference type="Proteomes" id="UP001306592">
    <property type="component" value="Unassembled WGS sequence"/>
</dbReference>
<gene>
    <name evidence="7" type="ORF">V8N49_24005</name>
</gene>
<evidence type="ECO:0000256" key="2">
    <source>
        <dbReference type="ARBA" id="ARBA00023015"/>
    </source>
</evidence>
<keyword evidence="4" id="KW-0804">Transcription</keyword>
<dbReference type="EMBL" id="JBANEI010000039">
    <property type="protein sequence ID" value="MEI2684680.1"/>
    <property type="molecule type" value="Genomic_DNA"/>
</dbReference>
<organism evidence="7 8">
    <name type="scientific">Erwinia aphidicola</name>
    <dbReference type="NCBI Taxonomy" id="68334"/>
    <lineage>
        <taxon>Bacteria</taxon>
        <taxon>Pseudomonadati</taxon>
        <taxon>Pseudomonadota</taxon>
        <taxon>Gammaproteobacteria</taxon>
        <taxon>Enterobacterales</taxon>
        <taxon>Erwiniaceae</taxon>
        <taxon>Erwinia</taxon>
    </lineage>
</organism>
<evidence type="ECO:0000256" key="3">
    <source>
        <dbReference type="ARBA" id="ARBA00023125"/>
    </source>
</evidence>
<feature type="compositionally biased region" description="Low complexity" evidence="5">
    <location>
        <begin position="331"/>
        <end position="345"/>
    </location>
</feature>
<feature type="domain" description="HTH lysR-type" evidence="6">
    <location>
        <begin position="1"/>
        <end position="64"/>
    </location>
</feature>
<name>A0ABU8DMF7_ERWAP</name>
<dbReference type="Gene3D" id="3.40.190.290">
    <property type="match status" value="1"/>
</dbReference>
<protein>
    <submittedName>
        <fullName evidence="7">LysR family transcriptional regulator</fullName>
    </submittedName>
</protein>
<dbReference type="PRINTS" id="PR00039">
    <property type="entry name" value="HTHLYSR"/>
</dbReference>
<dbReference type="InterPro" id="IPR036388">
    <property type="entry name" value="WH-like_DNA-bd_sf"/>
</dbReference>
<dbReference type="Pfam" id="PF00126">
    <property type="entry name" value="HTH_1"/>
    <property type="match status" value="1"/>
</dbReference>
<keyword evidence="3" id="KW-0238">DNA-binding</keyword>
<evidence type="ECO:0000256" key="1">
    <source>
        <dbReference type="ARBA" id="ARBA00009437"/>
    </source>
</evidence>
<feature type="region of interest" description="Disordered" evidence="5">
    <location>
        <begin position="310"/>
        <end position="345"/>
    </location>
</feature>
<dbReference type="InterPro" id="IPR000847">
    <property type="entry name" value="LysR_HTH_N"/>
</dbReference>
<dbReference type="SUPFAM" id="SSF46785">
    <property type="entry name" value="Winged helix' DNA-binding domain"/>
    <property type="match status" value="1"/>
</dbReference>
<dbReference type="PANTHER" id="PTHR30537">
    <property type="entry name" value="HTH-TYPE TRANSCRIPTIONAL REGULATOR"/>
    <property type="match status" value="1"/>
</dbReference>
<dbReference type="SUPFAM" id="SSF53850">
    <property type="entry name" value="Periplasmic binding protein-like II"/>
    <property type="match status" value="1"/>
</dbReference>
<dbReference type="Gene3D" id="1.10.10.10">
    <property type="entry name" value="Winged helix-like DNA-binding domain superfamily/Winged helix DNA-binding domain"/>
    <property type="match status" value="1"/>
</dbReference>
<dbReference type="InterPro" id="IPR036390">
    <property type="entry name" value="WH_DNA-bd_sf"/>
</dbReference>
<keyword evidence="2" id="KW-0805">Transcription regulation</keyword>